<organism evidence="1 2">
    <name type="scientific">Hypoxylon rubiginosum</name>
    <dbReference type="NCBI Taxonomy" id="110542"/>
    <lineage>
        <taxon>Eukaryota</taxon>
        <taxon>Fungi</taxon>
        <taxon>Dikarya</taxon>
        <taxon>Ascomycota</taxon>
        <taxon>Pezizomycotina</taxon>
        <taxon>Sordariomycetes</taxon>
        <taxon>Xylariomycetidae</taxon>
        <taxon>Xylariales</taxon>
        <taxon>Hypoxylaceae</taxon>
        <taxon>Hypoxylon</taxon>
    </lineage>
</organism>
<accession>A0ACB9Z8T2</accession>
<reference evidence="1 2" key="1">
    <citation type="journal article" date="2022" name="New Phytol.">
        <title>Ecological generalism drives hyperdiversity of secondary metabolite gene clusters in xylarialean endophytes.</title>
        <authorList>
            <person name="Franco M.E.E."/>
            <person name="Wisecaver J.H."/>
            <person name="Arnold A.E."/>
            <person name="Ju Y.M."/>
            <person name="Slot J.C."/>
            <person name="Ahrendt S."/>
            <person name="Moore L.P."/>
            <person name="Eastman K.E."/>
            <person name="Scott K."/>
            <person name="Konkel Z."/>
            <person name="Mondo S.J."/>
            <person name="Kuo A."/>
            <person name="Hayes R.D."/>
            <person name="Haridas S."/>
            <person name="Andreopoulos B."/>
            <person name="Riley R."/>
            <person name="LaButti K."/>
            <person name="Pangilinan J."/>
            <person name="Lipzen A."/>
            <person name="Amirebrahimi M."/>
            <person name="Yan J."/>
            <person name="Adam C."/>
            <person name="Keymanesh K."/>
            <person name="Ng V."/>
            <person name="Louie K."/>
            <person name="Northen T."/>
            <person name="Drula E."/>
            <person name="Henrissat B."/>
            <person name="Hsieh H.M."/>
            <person name="Youens-Clark K."/>
            <person name="Lutzoni F."/>
            <person name="Miadlikowska J."/>
            <person name="Eastwood D.C."/>
            <person name="Hamelin R.C."/>
            <person name="Grigoriev I.V."/>
            <person name="U'Ren J.M."/>
        </authorList>
    </citation>
    <scope>NUCLEOTIDE SEQUENCE [LARGE SCALE GENOMIC DNA]</scope>
    <source>
        <strain evidence="1 2">CBS 119005</strain>
    </source>
</reference>
<dbReference type="Proteomes" id="UP001497700">
    <property type="component" value="Unassembled WGS sequence"/>
</dbReference>
<evidence type="ECO:0000313" key="1">
    <source>
        <dbReference type="EMBL" id="KAI4867570.1"/>
    </source>
</evidence>
<dbReference type="EMBL" id="MU393446">
    <property type="protein sequence ID" value="KAI4867570.1"/>
    <property type="molecule type" value="Genomic_DNA"/>
</dbReference>
<keyword evidence="2" id="KW-1185">Reference proteome</keyword>
<evidence type="ECO:0000313" key="2">
    <source>
        <dbReference type="Proteomes" id="UP001497700"/>
    </source>
</evidence>
<protein>
    <submittedName>
        <fullName evidence="1">Uncharacterized protein</fullName>
    </submittedName>
</protein>
<sequence>MRFEDWDVLLFPRDSKIPMKEFKTNCHVVHDTEFAYTHGSFGLPTMTCFMPAMSPSTPFSISLHCWKTPDVSQFTKNYSKHAELVKFEARVLVDGRLVASSSFNRSGPWPQLISHSFEFTKNGDLETLRFPPFRSEVLRQSYWSPGDEVGRIKIVISEGFPRDSLTVPIERVKNVVAFSFQHAPLDILESSGIAWPNPGMWRRSANPTMPVPSQHHEDGPDAHLHSPRRRTSYMKGTSNVSGHSSGPPGLAQASSSNLLGSMPNTQAMLQRSGAKSNSGWVDPFNSQKSEATACFDWANNFGPVGYTQAGESGKSNYNSVPNRKTTSASRISRSDISMPDYSLSNPSNTQSVSDQQFFNLSASSLADVDASSHDPKAPTNTPTALVGSNFVDELDIDVSRIGTPGTTSMNEYFNPHHTNFSSELATSLTHSLLNQPHPLPVKPGSIPPAPEVKSRKESRLNHDSPHEHASAGDQVDMRKASQSYSNLGKENQVTSATHSPPSQSAYSGVFSNRSVSAGDFGNDLANVTNIFTQPTMDSQGGSNPNTDTRGMGGPEKSVKRTRHLTPSGSKVVDDDGKTLLRSPSVQEVLDDHFGAAI</sequence>
<comment type="caution">
    <text evidence="1">The sequence shown here is derived from an EMBL/GenBank/DDBJ whole genome shotgun (WGS) entry which is preliminary data.</text>
</comment>
<name>A0ACB9Z8T2_9PEZI</name>
<gene>
    <name evidence="1" type="ORF">F4820DRAFT_467758</name>
</gene>
<proteinExistence type="predicted"/>